<dbReference type="EMBL" id="ML178832">
    <property type="protein sequence ID" value="TFK99737.1"/>
    <property type="molecule type" value="Genomic_DNA"/>
</dbReference>
<dbReference type="Gene3D" id="3.20.20.190">
    <property type="entry name" value="Phosphatidylinositol (PI) phosphodiesterase"/>
    <property type="match status" value="1"/>
</dbReference>
<evidence type="ECO:0000313" key="3">
    <source>
        <dbReference type="EMBL" id="TFK99737.1"/>
    </source>
</evidence>
<accession>A0A5C3QEV2</accession>
<sequence>MPRLALVAALFASYAAPVRGQCNGSPALCERGYGTVSFVGTHNSYAVGSEDNLAVNQGHDVTQQLNDGVRMLQVQAHTKGTTIQLCHTSCDLLDGGSLLDYLRKVKTWMDANPQEVVSMLIVNIRNQPPTAFSSIFTQAGLADLAYTPVAPSVAVADWPTLGSMIESGKRLVIFMDNQAQYDVVSWIIDEFSNMWETGFNIVDPTLFNCQVNRTSGDPSTQLALINHFLNQVVVSFPAPFPERANVTNAATGEGSLGAEVGVCGEVIGRAPNFMLVDFYEYGGGSVFEVAASANGVTYNPTTPIAQPGGSSGGSTNGAGGTGTRDSAAASVFVPGSWMVSSLVLGGLGAALL</sequence>
<dbReference type="STRING" id="1884261.A0A5C3QEV2"/>
<protein>
    <submittedName>
        <fullName evidence="3">PLC-like phosphodiesterase</fullName>
    </submittedName>
</protein>
<evidence type="ECO:0000256" key="2">
    <source>
        <dbReference type="SAM" id="SignalP"/>
    </source>
</evidence>
<organism evidence="3 4">
    <name type="scientific">Pterulicium gracile</name>
    <dbReference type="NCBI Taxonomy" id="1884261"/>
    <lineage>
        <taxon>Eukaryota</taxon>
        <taxon>Fungi</taxon>
        <taxon>Dikarya</taxon>
        <taxon>Basidiomycota</taxon>
        <taxon>Agaricomycotina</taxon>
        <taxon>Agaricomycetes</taxon>
        <taxon>Agaricomycetidae</taxon>
        <taxon>Agaricales</taxon>
        <taxon>Pleurotineae</taxon>
        <taxon>Pterulaceae</taxon>
        <taxon>Pterulicium</taxon>
    </lineage>
</organism>
<dbReference type="SUPFAM" id="SSF51695">
    <property type="entry name" value="PLC-like phosphodiesterases"/>
    <property type="match status" value="1"/>
</dbReference>
<evidence type="ECO:0000313" key="4">
    <source>
        <dbReference type="Proteomes" id="UP000305067"/>
    </source>
</evidence>
<feature type="region of interest" description="Disordered" evidence="1">
    <location>
        <begin position="302"/>
        <end position="325"/>
    </location>
</feature>
<dbReference type="GO" id="GO:0008081">
    <property type="term" value="F:phosphoric diester hydrolase activity"/>
    <property type="evidence" value="ECO:0007669"/>
    <property type="project" value="InterPro"/>
</dbReference>
<dbReference type="InterPro" id="IPR051057">
    <property type="entry name" value="PI-PLC_domain"/>
</dbReference>
<feature type="chain" id="PRO_5023060733" evidence="2">
    <location>
        <begin position="21"/>
        <end position="352"/>
    </location>
</feature>
<feature type="compositionally biased region" description="Gly residues" evidence="1">
    <location>
        <begin position="309"/>
        <end position="322"/>
    </location>
</feature>
<keyword evidence="4" id="KW-1185">Reference proteome</keyword>
<name>A0A5C3QEV2_9AGAR</name>
<gene>
    <name evidence="3" type="ORF">BDV98DRAFT_594675</name>
</gene>
<proteinExistence type="predicted"/>
<dbReference type="PANTHER" id="PTHR13593:SF140">
    <property type="entry name" value="PLC-LIKE PHOSPHODIESTERASE"/>
    <property type="match status" value="1"/>
</dbReference>
<feature type="signal peptide" evidence="2">
    <location>
        <begin position="1"/>
        <end position="20"/>
    </location>
</feature>
<dbReference type="InterPro" id="IPR017946">
    <property type="entry name" value="PLC-like_Pdiesterase_TIM-brl"/>
</dbReference>
<dbReference type="OrthoDB" id="7984201at2759"/>
<dbReference type="AlphaFoldDB" id="A0A5C3QEV2"/>
<dbReference type="Proteomes" id="UP000305067">
    <property type="component" value="Unassembled WGS sequence"/>
</dbReference>
<evidence type="ECO:0000256" key="1">
    <source>
        <dbReference type="SAM" id="MobiDB-lite"/>
    </source>
</evidence>
<keyword evidence="2" id="KW-0732">Signal</keyword>
<reference evidence="3 4" key="1">
    <citation type="journal article" date="2019" name="Nat. Ecol. Evol.">
        <title>Megaphylogeny resolves global patterns of mushroom evolution.</title>
        <authorList>
            <person name="Varga T."/>
            <person name="Krizsan K."/>
            <person name="Foldi C."/>
            <person name="Dima B."/>
            <person name="Sanchez-Garcia M."/>
            <person name="Sanchez-Ramirez S."/>
            <person name="Szollosi G.J."/>
            <person name="Szarkandi J.G."/>
            <person name="Papp V."/>
            <person name="Albert L."/>
            <person name="Andreopoulos W."/>
            <person name="Angelini C."/>
            <person name="Antonin V."/>
            <person name="Barry K.W."/>
            <person name="Bougher N.L."/>
            <person name="Buchanan P."/>
            <person name="Buyck B."/>
            <person name="Bense V."/>
            <person name="Catcheside P."/>
            <person name="Chovatia M."/>
            <person name="Cooper J."/>
            <person name="Damon W."/>
            <person name="Desjardin D."/>
            <person name="Finy P."/>
            <person name="Geml J."/>
            <person name="Haridas S."/>
            <person name="Hughes K."/>
            <person name="Justo A."/>
            <person name="Karasinski D."/>
            <person name="Kautmanova I."/>
            <person name="Kiss B."/>
            <person name="Kocsube S."/>
            <person name="Kotiranta H."/>
            <person name="LaButti K.M."/>
            <person name="Lechner B.E."/>
            <person name="Liimatainen K."/>
            <person name="Lipzen A."/>
            <person name="Lukacs Z."/>
            <person name="Mihaltcheva S."/>
            <person name="Morgado L.N."/>
            <person name="Niskanen T."/>
            <person name="Noordeloos M.E."/>
            <person name="Ohm R.A."/>
            <person name="Ortiz-Santana B."/>
            <person name="Ovrebo C."/>
            <person name="Racz N."/>
            <person name="Riley R."/>
            <person name="Savchenko A."/>
            <person name="Shiryaev A."/>
            <person name="Soop K."/>
            <person name="Spirin V."/>
            <person name="Szebenyi C."/>
            <person name="Tomsovsky M."/>
            <person name="Tulloss R.E."/>
            <person name="Uehling J."/>
            <person name="Grigoriev I.V."/>
            <person name="Vagvolgyi C."/>
            <person name="Papp T."/>
            <person name="Martin F.M."/>
            <person name="Miettinen O."/>
            <person name="Hibbett D.S."/>
            <person name="Nagy L.G."/>
        </authorList>
    </citation>
    <scope>NUCLEOTIDE SEQUENCE [LARGE SCALE GENOMIC DNA]</scope>
    <source>
        <strain evidence="3 4">CBS 309.79</strain>
    </source>
</reference>
<dbReference type="GO" id="GO:0006629">
    <property type="term" value="P:lipid metabolic process"/>
    <property type="evidence" value="ECO:0007669"/>
    <property type="project" value="InterPro"/>
</dbReference>
<dbReference type="PANTHER" id="PTHR13593">
    <property type="match status" value="1"/>
</dbReference>
<dbReference type="Pfam" id="PF26146">
    <property type="entry name" value="PI-PLC_X"/>
    <property type="match status" value="1"/>
</dbReference>